<dbReference type="AlphaFoldDB" id="A0A182IUW8"/>
<feature type="compositionally biased region" description="Polar residues" evidence="1">
    <location>
        <begin position="69"/>
        <end position="91"/>
    </location>
</feature>
<organism evidence="2">
    <name type="scientific">Anopheles atroparvus</name>
    <name type="common">European mosquito</name>
    <dbReference type="NCBI Taxonomy" id="41427"/>
    <lineage>
        <taxon>Eukaryota</taxon>
        <taxon>Metazoa</taxon>
        <taxon>Ecdysozoa</taxon>
        <taxon>Arthropoda</taxon>
        <taxon>Hexapoda</taxon>
        <taxon>Insecta</taxon>
        <taxon>Pterygota</taxon>
        <taxon>Neoptera</taxon>
        <taxon>Endopterygota</taxon>
        <taxon>Diptera</taxon>
        <taxon>Nematocera</taxon>
        <taxon>Culicoidea</taxon>
        <taxon>Culicidae</taxon>
        <taxon>Anophelinae</taxon>
        <taxon>Anopheles</taxon>
    </lineage>
</organism>
<name>A0A182IUW8_ANOAO</name>
<proteinExistence type="predicted"/>
<evidence type="ECO:0000313" key="2">
    <source>
        <dbReference type="EnsemblMetazoa" id="AATE005934-PA.1"/>
    </source>
</evidence>
<feature type="compositionally biased region" description="Basic and acidic residues" evidence="1">
    <location>
        <begin position="9"/>
        <end position="19"/>
    </location>
</feature>
<reference evidence="2" key="1">
    <citation type="submission" date="2022-08" db="UniProtKB">
        <authorList>
            <consortium name="EnsemblMetazoa"/>
        </authorList>
    </citation>
    <scope>IDENTIFICATION</scope>
    <source>
        <strain evidence="2">EBRO</strain>
    </source>
</reference>
<protein>
    <submittedName>
        <fullName evidence="2">Uncharacterized protein</fullName>
    </submittedName>
</protein>
<feature type="compositionally biased region" description="Basic and acidic residues" evidence="1">
    <location>
        <begin position="39"/>
        <end position="57"/>
    </location>
</feature>
<evidence type="ECO:0000256" key="1">
    <source>
        <dbReference type="SAM" id="MobiDB-lite"/>
    </source>
</evidence>
<sequence>MPQLTNDGDQERHEVGRDADPEDAGEERHQTQPGIAPAVRDRRPQDEGDRPAADERQQAVIPVVPRPQTAGTASMLNTAEPTTAPTPRSPFVTNVPTQLMNSSGLDEAAAMNVAPATSSFTCSSMNRTREANNKPTDLERAPYTPCLLLHISSIAGTK</sequence>
<dbReference type="VEuPathDB" id="VectorBase:AATE005934"/>
<accession>A0A182IUW8</accession>
<dbReference type="EnsemblMetazoa" id="AATE005934-RA">
    <property type="protein sequence ID" value="AATE005934-PA.1"/>
    <property type="gene ID" value="AATE005934"/>
</dbReference>
<feature type="region of interest" description="Disordered" evidence="1">
    <location>
        <begin position="1"/>
        <end position="91"/>
    </location>
</feature>